<dbReference type="PANTHER" id="PTHR12112:SF39">
    <property type="entry name" value="EG:152A3.5 PROTEIN (FBGN0003116_PN PROTEIN)"/>
    <property type="match status" value="1"/>
</dbReference>
<organism evidence="6 7">
    <name type="scientific">Phaeomoniella chlamydospora</name>
    <name type="common">Phaeoacremonium chlamydosporum</name>
    <dbReference type="NCBI Taxonomy" id="158046"/>
    <lineage>
        <taxon>Eukaryota</taxon>
        <taxon>Fungi</taxon>
        <taxon>Dikarya</taxon>
        <taxon>Ascomycota</taxon>
        <taxon>Pezizomycotina</taxon>
        <taxon>Eurotiomycetes</taxon>
        <taxon>Chaetothyriomycetidae</taxon>
        <taxon>Phaeomoniellales</taxon>
        <taxon>Phaeomoniellaceae</taxon>
        <taxon>Phaeomoniella</taxon>
    </lineage>
</organism>
<comment type="cofactor">
    <cofactor evidence="1">
        <name>Mn(2+)</name>
        <dbReference type="ChEBI" id="CHEBI:29035"/>
    </cofactor>
</comment>
<dbReference type="Pfam" id="PF01368">
    <property type="entry name" value="DHH"/>
    <property type="match status" value="1"/>
</dbReference>
<accession>A0A0G2EJS0</accession>
<protein>
    <submittedName>
        <fullName evidence="6">Putative exopolyphosphatase</fullName>
    </submittedName>
</protein>
<keyword evidence="7" id="KW-1185">Reference proteome</keyword>
<dbReference type="Pfam" id="PF02833">
    <property type="entry name" value="DHHA2"/>
    <property type="match status" value="1"/>
</dbReference>
<dbReference type="Gene3D" id="3.90.1640.10">
    <property type="entry name" value="inorganic pyrophosphatase (n-terminal core)"/>
    <property type="match status" value="1"/>
</dbReference>
<dbReference type="InterPro" id="IPR038763">
    <property type="entry name" value="DHH_sf"/>
</dbReference>
<sequence length="505" mass="55953">MQSLLRTARSTLPKMDTTQTTSSLIPFLSQCRALLFGTSTNHPKPPAATTFVLGNPSADLDSFISAVVFSFAYSRNHQRQCAPLVNLFAVPSSDLWRLRPEFGTALWFATQAKDPSSINQDKDEVQDEEKQILQSNMITIHDLQHNEDTKTLFPTTGLPESSNAKPLSVVLVDHNAPAIPNISSEYLSTLNLVGCIDHHEDESKVPCSASPRIIKTGIGSCTTLVVQHLRDANLWPFPDTNSDSTTNQSAATQLSILALAPIIIDTANLTAPGKVSELDRETVSFLERIIHQCPSHKTFDRSKFYEAVSRSKETSLDNLTIEEILDRDYKEWTETSSSSSSSSSSKSVKIGISSSLKPISYLLQKSNENSNPDPNSPTSLIPLIKSFSHSKSLDIHILMTAYTSPDSKFHREILLLPLTSQNSKFVSEFIHLHSEELGLQPWHFEQTTTTNAFKERFQPFSSLSSSSSSSEPKAHDNVVYVFNQTALEKSRKQVGPMIRDTVRKG</sequence>
<keyword evidence="3" id="KW-0378">Hydrolase</keyword>
<dbReference type="AlphaFoldDB" id="A0A0G2EJS0"/>
<evidence type="ECO:0000259" key="5">
    <source>
        <dbReference type="SMART" id="SM01131"/>
    </source>
</evidence>
<evidence type="ECO:0000256" key="1">
    <source>
        <dbReference type="ARBA" id="ARBA00001936"/>
    </source>
</evidence>
<dbReference type="SUPFAM" id="SSF64182">
    <property type="entry name" value="DHH phosphoesterases"/>
    <property type="match status" value="1"/>
</dbReference>
<evidence type="ECO:0000313" key="6">
    <source>
        <dbReference type="EMBL" id="KKY22624.1"/>
    </source>
</evidence>
<dbReference type="GO" id="GO:0004309">
    <property type="term" value="F:exopolyphosphatase activity"/>
    <property type="evidence" value="ECO:0007669"/>
    <property type="project" value="TreeGrafter"/>
</dbReference>
<dbReference type="SMART" id="SM01131">
    <property type="entry name" value="DHHA2"/>
    <property type="match status" value="1"/>
</dbReference>
<dbReference type="GO" id="GO:0005737">
    <property type="term" value="C:cytoplasm"/>
    <property type="evidence" value="ECO:0007669"/>
    <property type="project" value="InterPro"/>
</dbReference>
<dbReference type="PANTHER" id="PTHR12112">
    <property type="entry name" value="BNIP - RELATED"/>
    <property type="match status" value="1"/>
</dbReference>
<reference evidence="6 7" key="2">
    <citation type="submission" date="2015-05" db="EMBL/GenBank/DDBJ databases">
        <authorList>
            <person name="Morales-Cruz A."/>
            <person name="Amrine K.C."/>
            <person name="Cantu D."/>
        </authorList>
    </citation>
    <scope>NUCLEOTIDE SEQUENCE [LARGE SCALE GENOMIC DNA]</scope>
    <source>
        <strain evidence="6">UCRPC4</strain>
    </source>
</reference>
<dbReference type="OrthoDB" id="374045at2759"/>
<evidence type="ECO:0000313" key="7">
    <source>
        <dbReference type="Proteomes" id="UP000053317"/>
    </source>
</evidence>
<dbReference type="InterPro" id="IPR004097">
    <property type="entry name" value="DHHA2"/>
</dbReference>
<dbReference type="EMBL" id="LCWF01000075">
    <property type="protein sequence ID" value="KKY22624.1"/>
    <property type="molecule type" value="Genomic_DNA"/>
</dbReference>
<comment type="caution">
    <text evidence="6">The sequence shown here is derived from an EMBL/GenBank/DDBJ whole genome shotgun (WGS) entry which is preliminary data.</text>
</comment>
<dbReference type="GO" id="GO:0046872">
    <property type="term" value="F:metal ion binding"/>
    <property type="evidence" value="ECO:0007669"/>
    <property type="project" value="UniProtKB-KW"/>
</dbReference>
<reference evidence="6 7" key="1">
    <citation type="submission" date="2015-05" db="EMBL/GenBank/DDBJ databases">
        <title>Distinctive expansion of gene families associated with plant cell wall degradation and secondary metabolism in the genomes of grapevine trunk pathogens.</title>
        <authorList>
            <person name="Lawrence D.P."/>
            <person name="Travadon R."/>
            <person name="Rolshausen P.E."/>
            <person name="Baumgartner K."/>
        </authorList>
    </citation>
    <scope>NUCLEOTIDE SEQUENCE [LARGE SCALE GENOMIC DNA]</scope>
    <source>
        <strain evidence="6">UCRPC4</strain>
    </source>
</reference>
<dbReference type="Proteomes" id="UP000053317">
    <property type="component" value="Unassembled WGS sequence"/>
</dbReference>
<feature type="domain" description="DHHA2" evidence="5">
    <location>
        <begin position="305"/>
        <end position="502"/>
    </location>
</feature>
<dbReference type="Gene3D" id="3.10.310.20">
    <property type="entry name" value="DHHA2 domain"/>
    <property type="match status" value="1"/>
</dbReference>
<evidence type="ECO:0000256" key="2">
    <source>
        <dbReference type="ARBA" id="ARBA00022723"/>
    </source>
</evidence>
<gene>
    <name evidence="6" type="ORF">UCRPC4_g03242</name>
</gene>
<proteinExistence type="predicted"/>
<keyword evidence="2" id="KW-0479">Metal-binding</keyword>
<evidence type="ECO:0000256" key="4">
    <source>
        <dbReference type="ARBA" id="ARBA00023211"/>
    </source>
</evidence>
<evidence type="ECO:0000256" key="3">
    <source>
        <dbReference type="ARBA" id="ARBA00022801"/>
    </source>
</evidence>
<dbReference type="InterPro" id="IPR038222">
    <property type="entry name" value="DHHA2_dom_sf"/>
</dbReference>
<name>A0A0G2EJS0_PHACM</name>
<dbReference type="InterPro" id="IPR001667">
    <property type="entry name" value="DDH_dom"/>
</dbReference>
<keyword evidence="4" id="KW-0464">Manganese</keyword>